<keyword evidence="3" id="KW-1185">Reference proteome</keyword>
<organism evidence="2 3">
    <name type="scientific">Sphingopyxis italica</name>
    <dbReference type="NCBI Taxonomy" id="1129133"/>
    <lineage>
        <taxon>Bacteria</taxon>
        <taxon>Pseudomonadati</taxon>
        <taxon>Pseudomonadota</taxon>
        <taxon>Alphaproteobacteria</taxon>
        <taxon>Sphingomonadales</taxon>
        <taxon>Sphingomonadaceae</taxon>
        <taxon>Sphingopyxis</taxon>
    </lineage>
</organism>
<dbReference type="PANTHER" id="PTHR12526:SF572">
    <property type="entry name" value="BLL5144 PROTEIN"/>
    <property type="match status" value="1"/>
</dbReference>
<evidence type="ECO:0000313" key="2">
    <source>
        <dbReference type="EMBL" id="NJB91592.1"/>
    </source>
</evidence>
<dbReference type="Proteomes" id="UP000535078">
    <property type="component" value="Unassembled WGS sequence"/>
</dbReference>
<dbReference type="PANTHER" id="PTHR12526">
    <property type="entry name" value="GLYCOSYLTRANSFERASE"/>
    <property type="match status" value="1"/>
</dbReference>
<dbReference type="AlphaFoldDB" id="A0A7X6BB84"/>
<feature type="domain" description="Glycosyl transferase family 1" evidence="1">
    <location>
        <begin position="211"/>
        <end position="383"/>
    </location>
</feature>
<accession>A0A7X6BB84</accession>
<dbReference type="InterPro" id="IPR008928">
    <property type="entry name" value="6-hairpin_glycosidase_sf"/>
</dbReference>
<dbReference type="Pfam" id="PF00534">
    <property type="entry name" value="Glycos_transf_1"/>
    <property type="match status" value="1"/>
</dbReference>
<proteinExistence type="predicted"/>
<dbReference type="SUPFAM" id="SSF53756">
    <property type="entry name" value="UDP-Glycosyltransferase/glycogen phosphorylase"/>
    <property type="match status" value="1"/>
</dbReference>
<name>A0A7X6BB84_9SPHN</name>
<dbReference type="RefSeq" id="WP_167922946.1">
    <property type="nucleotide sequence ID" value="NZ_JAATIT010000007.1"/>
</dbReference>
<reference evidence="2 3" key="1">
    <citation type="submission" date="2020-03" db="EMBL/GenBank/DDBJ databases">
        <title>Genomic Encyclopedia of Type Strains, Phase IV (KMG-IV): sequencing the most valuable type-strain genomes for metagenomic binning, comparative biology and taxonomic classification.</title>
        <authorList>
            <person name="Goeker M."/>
        </authorList>
    </citation>
    <scope>NUCLEOTIDE SEQUENCE [LARGE SCALE GENOMIC DNA]</scope>
    <source>
        <strain evidence="2 3">DSM 25229</strain>
    </source>
</reference>
<dbReference type="InterPro" id="IPR001296">
    <property type="entry name" value="Glyco_trans_1"/>
</dbReference>
<comment type="caution">
    <text evidence="2">The sequence shown here is derived from an EMBL/GenBank/DDBJ whole genome shotgun (WGS) entry which is preliminary data.</text>
</comment>
<gene>
    <name evidence="2" type="ORF">GGR90_003804</name>
</gene>
<protein>
    <submittedName>
        <fullName evidence="2">Glycosyltransferase involved in cell wall biosynthesis</fullName>
    </submittedName>
</protein>
<dbReference type="SUPFAM" id="SSF48208">
    <property type="entry name" value="Six-hairpin glycosidases"/>
    <property type="match status" value="1"/>
</dbReference>
<dbReference type="GO" id="GO:0016757">
    <property type="term" value="F:glycosyltransferase activity"/>
    <property type="evidence" value="ECO:0007669"/>
    <property type="project" value="InterPro"/>
</dbReference>
<dbReference type="Gene3D" id="3.40.50.2000">
    <property type="entry name" value="Glycogen Phosphorylase B"/>
    <property type="match status" value="2"/>
</dbReference>
<dbReference type="EMBL" id="JAATIT010000007">
    <property type="protein sequence ID" value="NJB91592.1"/>
    <property type="molecule type" value="Genomic_DNA"/>
</dbReference>
<evidence type="ECO:0000313" key="3">
    <source>
        <dbReference type="Proteomes" id="UP000535078"/>
    </source>
</evidence>
<sequence length="775" mass="83986">MKHDSEDRFFFQLSEEDVLPSVEAPTAREERRLALIGCFRPRRCGIATFTADSFDHLRSAAPDLAIDVYAMRGRPADADDPDVRLAIDERDPASYRAAAEAINESGADAVWLQHEFGIFGGPAGNMVLELVDRIAAPLIVTLHTVLEKPSADQQAVMARLVARASKLVVMSEFGRGALIDIYGADAAQIEVIEHGTPERPFAARSPLREALDIGDRPILSTFGLIGPGKGLETAIRALPAIAAQYPDILYRIVGATHPNLLAAEGEAYRESLKVLVEDLGVADNIAWDNRFLGSRDLLDQIELCDIYLAPYPNLQQITSGTLAYAVALGRAVVSTPFVHARELLRGDVGIILPGCDSDAIAEAVQLLLAVPEERRALQQRAYARGRQTAWSVVADRFAALVSKVTSPASPAPITRRWPALAGLWAMCDDVGILQHGMGIVPDRNHGYCIDDNARALMFVHGLLPGDSEAGQRVLTFASFIQHAWNPERGLFRNFMGYDRRWLEEAGSEDSNGRTLWALGHSAAKASGADFRRWATGWFERAAPMAQNFKSPRAIAFALLGADHLLDSDPGNAAARAIVEHGGAFLSALWKSARRPDWDWFETGLAYDNARLAEALIRAGRRLPSLSHEEAGLAALGWLCDRQTAAAGHFRPMGSEGFGCVGEYRPFDQQPIEAWATVAACATAFAASGQPVWRAHAETAWRWFLGDNDRGVPLGDIGSGRCRDGLTPRGVNHNCGAESILAFHLAHQAMAGSFWTIEPAPAALQARAPGVPAFAA</sequence>
<evidence type="ECO:0000259" key="1">
    <source>
        <dbReference type="Pfam" id="PF00534"/>
    </source>
</evidence>
<dbReference type="GO" id="GO:0005975">
    <property type="term" value="P:carbohydrate metabolic process"/>
    <property type="evidence" value="ECO:0007669"/>
    <property type="project" value="InterPro"/>
</dbReference>
<keyword evidence="2" id="KW-0808">Transferase</keyword>
<dbReference type="CDD" id="cd03822">
    <property type="entry name" value="GT4_mannosyltransferase-like"/>
    <property type="match status" value="1"/>
</dbReference>